<keyword evidence="2" id="KW-1185">Reference proteome</keyword>
<dbReference type="RefSeq" id="WP_075363550.1">
    <property type="nucleotide sequence ID" value="NZ_MLBF01000003.1"/>
</dbReference>
<dbReference type="STRING" id="1888891.DSOL_0757"/>
<evidence type="ECO:0000313" key="2">
    <source>
        <dbReference type="Proteomes" id="UP000186102"/>
    </source>
</evidence>
<comment type="caution">
    <text evidence="1">The sequence shown here is derived from an EMBL/GenBank/DDBJ whole genome shotgun (WGS) entry which is preliminary data.</text>
</comment>
<dbReference type="AlphaFoldDB" id="A0A1Q8R239"/>
<dbReference type="Proteomes" id="UP000186102">
    <property type="component" value="Unassembled WGS sequence"/>
</dbReference>
<gene>
    <name evidence="1" type="ORF">DSOL_0757</name>
</gene>
<protein>
    <submittedName>
        <fullName evidence="1">Uncharacterized protein</fullName>
    </submittedName>
</protein>
<dbReference type="EMBL" id="MLBF01000003">
    <property type="protein sequence ID" value="OLN33510.1"/>
    <property type="molecule type" value="Genomic_DNA"/>
</dbReference>
<evidence type="ECO:0000313" key="1">
    <source>
        <dbReference type="EMBL" id="OLN33510.1"/>
    </source>
</evidence>
<accession>A0A1Q8R239</accession>
<organism evidence="1 2">
    <name type="scientific">Desulfosporosinus metallidurans</name>
    <dbReference type="NCBI Taxonomy" id="1888891"/>
    <lineage>
        <taxon>Bacteria</taxon>
        <taxon>Bacillati</taxon>
        <taxon>Bacillota</taxon>
        <taxon>Clostridia</taxon>
        <taxon>Eubacteriales</taxon>
        <taxon>Desulfitobacteriaceae</taxon>
        <taxon>Desulfosporosinus</taxon>
    </lineage>
</organism>
<name>A0A1Q8R239_9FIRM</name>
<sequence>MYNIGVQKVCEHYKDILIGYCELLHSTQSFELGIKQGFQVEDVMEFVKERELRIVALNQKEAESINLRAVVCQALGLSEFTLINLSTKISEDSLKALSEVIGESKRIIEEIQEIDNRLSQTMQMELEATKLELHRFQSANRLHHAYQTENAREARFIDKKNKPSSSENNRLLQASCYFFAQRSYEILRINYIRRYNLMLVLENK</sequence>
<reference evidence="1 2" key="1">
    <citation type="submission" date="2016-09" db="EMBL/GenBank/DDBJ databases">
        <title>Complete genome of Desulfosporosinus sp. OL.</title>
        <authorList>
            <person name="Mardanov A."/>
            <person name="Beletsky A."/>
            <person name="Panova A."/>
            <person name="Karnachuk O."/>
            <person name="Ravin N."/>
        </authorList>
    </citation>
    <scope>NUCLEOTIDE SEQUENCE [LARGE SCALE GENOMIC DNA]</scope>
    <source>
        <strain evidence="1 2">OL</strain>
    </source>
</reference>
<proteinExistence type="predicted"/>
<dbReference type="OrthoDB" id="9970760at2"/>